<accession>A0A341CMA4</accession>
<reference evidence="2" key="1">
    <citation type="submission" date="2025-08" db="UniProtKB">
        <authorList>
            <consortium name="RefSeq"/>
        </authorList>
    </citation>
    <scope>IDENTIFICATION</scope>
    <source>
        <tissue evidence="2">Meat</tissue>
    </source>
</reference>
<evidence type="ECO:0000313" key="2">
    <source>
        <dbReference type="RefSeq" id="XP_024615798.1"/>
    </source>
</evidence>
<keyword evidence="1" id="KW-1185">Reference proteome</keyword>
<name>A0A341CMA4_NEOAA</name>
<evidence type="ECO:0000313" key="1">
    <source>
        <dbReference type="Proteomes" id="UP000252040"/>
    </source>
</evidence>
<organism evidence="1 2">
    <name type="scientific">Neophocaena asiaeorientalis asiaeorientalis</name>
    <name type="common">Yangtze finless porpoise</name>
    <name type="synonym">Neophocaena phocaenoides subsp. asiaeorientalis</name>
    <dbReference type="NCBI Taxonomy" id="1706337"/>
    <lineage>
        <taxon>Eukaryota</taxon>
        <taxon>Metazoa</taxon>
        <taxon>Chordata</taxon>
        <taxon>Craniata</taxon>
        <taxon>Vertebrata</taxon>
        <taxon>Euteleostomi</taxon>
        <taxon>Mammalia</taxon>
        <taxon>Eutheria</taxon>
        <taxon>Laurasiatheria</taxon>
        <taxon>Artiodactyla</taxon>
        <taxon>Whippomorpha</taxon>
        <taxon>Cetacea</taxon>
        <taxon>Odontoceti</taxon>
        <taxon>Phocoenidae</taxon>
        <taxon>Neophocaena</taxon>
    </lineage>
</organism>
<dbReference type="RefSeq" id="XP_024615798.1">
    <property type="nucleotide sequence ID" value="XM_024760030.1"/>
</dbReference>
<dbReference type="InParanoid" id="A0A341CMA4"/>
<dbReference type="GeneID" id="112409726"/>
<dbReference type="KEGG" id="nasi:112409726"/>
<proteinExistence type="predicted"/>
<protein>
    <submittedName>
        <fullName evidence="2">Uncharacterized protein LOC112409726</fullName>
    </submittedName>
</protein>
<sequence length="227" mass="25602">MFSKVEISEICFLPLSALEQTLPVRGLQLSPQPGRTQLRRARKLHRDTPSHMMGRAVGAASNFLPRGAHEPQLEGGTFQPQFLWFVSRSPSALFQEIRSLFGPLQRFYFRTRQTKSPECWSLHGFCAESQASESSRPATPGLSFSIFRFPHPCHGDKPKAREAGVSGCISALPARPAPPPLDRLSGEKDFLPWSPHPHRRPSYRNANLEPFHPTCSWSFIWVQMNSL</sequence>
<dbReference type="Proteomes" id="UP000252040">
    <property type="component" value="Unplaced"/>
</dbReference>
<dbReference type="AlphaFoldDB" id="A0A341CMA4"/>
<gene>
    <name evidence="2" type="primary">LOC112409726</name>
</gene>